<dbReference type="InterPro" id="IPR008271">
    <property type="entry name" value="Ser/Thr_kinase_AS"/>
</dbReference>
<dbReference type="PROSITE" id="PS00108">
    <property type="entry name" value="PROTEIN_KINASE_ST"/>
    <property type="match status" value="1"/>
</dbReference>
<gene>
    <name evidence="6" type="ORF">TVAG_046910</name>
</gene>
<organism evidence="6 7">
    <name type="scientific">Trichomonas vaginalis (strain ATCC PRA-98 / G3)</name>
    <dbReference type="NCBI Taxonomy" id="412133"/>
    <lineage>
        <taxon>Eukaryota</taxon>
        <taxon>Metamonada</taxon>
        <taxon>Parabasalia</taxon>
        <taxon>Trichomonadida</taxon>
        <taxon>Trichomonadidae</taxon>
        <taxon>Trichomonas</taxon>
    </lineage>
</organism>
<dbReference type="VEuPathDB" id="TrichDB:TVAG_046910"/>
<dbReference type="OrthoDB" id="4062651at2759"/>
<keyword evidence="1" id="KW-0723">Serine/threonine-protein kinase</keyword>
<dbReference type="GO" id="GO:0004674">
    <property type="term" value="F:protein serine/threonine kinase activity"/>
    <property type="evidence" value="ECO:0007669"/>
    <property type="project" value="UniProtKB-KW"/>
</dbReference>
<keyword evidence="7" id="KW-1185">Reference proteome</keyword>
<dbReference type="PROSITE" id="PS00107">
    <property type="entry name" value="PROTEIN_KINASE_ATP"/>
    <property type="match status" value="1"/>
</dbReference>
<dbReference type="InterPro" id="IPR017441">
    <property type="entry name" value="Protein_kinase_ATP_BS"/>
</dbReference>
<feature type="domain" description="Protein kinase" evidence="5">
    <location>
        <begin position="207"/>
        <end position="465"/>
    </location>
</feature>
<dbReference type="InterPro" id="IPR000719">
    <property type="entry name" value="Prot_kinase_dom"/>
</dbReference>
<dbReference type="AlphaFoldDB" id="A2EAR6"/>
<evidence type="ECO:0000256" key="2">
    <source>
        <dbReference type="ARBA" id="ARBA00022741"/>
    </source>
</evidence>
<dbReference type="InterPro" id="IPR001245">
    <property type="entry name" value="Ser-Thr/Tyr_kinase_cat_dom"/>
</dbReference>
<dbReference type="InParanoid" id="A2EAR6"/>
<dbReference type="PRINTS" id="PR00109">
    <property type="entry name" value="TYRKINASE"/>
</dbReference>
<dbReference type="RefSeq" id="XP_001322492.1">
    <property type="nucleotide sequence ID" value="XM_001322457.1"/>
</dbReference>
<dbReference type="PROSITE" id="PS50011">
    <property type="entry name" value="PROTEIN_KINASE_DOM"/>
    <property type="match status" value="1"/>
</dbReference>
<dbReference type="Proteomes" id="UP000001542">
    <property type="component" value="Unassembled WGS sequence"/>
</dbReference>
<dbReference type="InterPro" id="IPR011009">
    <property type="entry name" value="Kinase-like_dom_sf"/>
</dbReference>
<dbReference type="PANTHER" id="PTHR23257">
    <property type="entry name" value="SERINE-THREONINE PROTEIN KINASE"/>
    <property type="match status" value="1"/>
</dbReference>
<dbReference type="GO" id="GO:0005737">
    <property type="term" value="C:cytoplasm"/>
    <property type="evidence" value="ECO:0000318"/>
    <property type="project" value="GO_Central"/>
</dbReference>
<dbReference type="PANTHER" id="PTHR23257:SF958">
    <property type="entry name" value="SERINE_THREONINE-PROTEIN KINASE WNK4"/>
    <property type="match status" value="1"/>
</dbReference>
<dbReference type="InterPro" id="IPR050167">
    <property type="entry name" value="Ser_Thr_protein_kinase"/>
</dbReference>
<sequence length="800" mass="90275">MAAINIAHCKSEFTKQLQELEQLSSQAAVHKRKFEFSVTIVRRFVLSYSQVDDSLTLTSNQCVAYNKICSDLNELHGLFCQYQIHCWAQTTIENPSDSVVTLLCTIFKRLKSNVAALDEISSSIIEYDSPQWMQLHILDLKSIATSFSIYLKDAKSSDSVTKLIEDRLQSINNFVKEYESESQDKRSCIFSPIPFVYQQWRINLEDFEMIKEIGSGISSNVFYGRCKSTGLPVAIKKLKFKKLTGIKLQTFQREISILAATSHPCLLKFVGATDTQPYCIITEWMDRDTLYRELHKTKMLNATKKTIVAFDIARGMQYLHSKHIIHRDLKSLNVLLNEEGQAKIGDFGYSRSYDSEDSLLTQNIGTPHWMAPELLDGTTNYTNKVDVYAYAIVLWEIITGLQPYQGLDPPQIIAQVMIHDLRPPLPQTVNPGLKDLITRCWDRNPDRRPSFEEIVKMFYKNQIIFNGGDKEEFMNYVKQQIGDEIEKENEFESKLLMAQKDEQALNSMVDEFQKSGIPEEMLQRCWETLEKFPQASPVTIGHFCVLFLKTKLKSKAVKVLRMLPTGSVNATILKDYVASIPSGANDFDDDICMCACKNGCADIVVVYSSSYKILKVAMEVVAEQGANDDLRAAVADKCTQYLNSSDRAICCSALRCLIGIGEAKRISDQTLKNLLSSKVPQLTQIALIAIPILSKANDIQISTEIIDALIELSKSDKNAGENLISICSNRQTSSIVLNKYLSRDLGDVNLITKICLSSAIHKDLFPVIAEITRKLNADNASSDTRYALTLIKKYINQESS</sequence>
<evidence type="ECO:0000313" key="6">
    <source>
        <dbReference type="EMBL" id="EAY10269.1"/>
    </source>
</evidence>
<keyword evidence="6" id="KW-0418">Kinase</keyword>
<dbReference type="Pfam" id="PF07714">
    <property type="entry name" value="PK_Tyr_Ser-Thr"/>
    <property type="match status" value="1"/>
</dbReference>
<keyword evidence="6" id="KW-0808">Transferase</keyword>
<dbReference type="GO" id="GO:0007165">
    <property type="term" value="P:signal transduction"/>
    <property type="evidence" value="ECO:0000318"/>
    <property type="project" value="GO_Central"/>
</dbReference>
<dbReference type="GO" id="GO:0004672">
    <property type="term" value="F:protein kinase activity"/>
    <property type="evidence" value="ECO:0000318"/>
    <property type="project" value="GO_Central"/>
</dbReference>
<keyword evidence="3 4" id="KW-0067">ATP-binding</keyword>
<dbReference type="GO" id="GO:0005524">
    <property type="term" value="F:ATP binding"/>
    <property type="evidence" value="ECO:0007669"/>
    <property type="project" value="UniProtKB-UniRule"/>
</dbReference>
<dbReference type="eggNOG" id="KOG0192">
    <property type="taxonomic scope" value="Eukaryota"/>
</dbReference>
<proteinExistence type="predicted"/>
<reference evidence="6" key="2">
    <citation type="journal article" date="2007" name="Science">
        <title>Draft genome sequence of the sexually transmitted pathogen Trichomonas vaginalis.</title>
        <authorList>
            <person name="Carlton J.M."/>
            <person name="Hirt R.P."/>
            <person name="Silva J.C."/>
            <person name="Delcher A.L."/>
            <person name="Schatz M."/>
            <person name="Zhao Q."/>
            <person name="Wortman J.R."/>
            <person name="Bidwell S.L."/>
            <person name="Alsmark U.C.M."/>
            <person name="Besteiro S."/>
            <person name="Sicheritz-Ponten T."/>
            <person name="Noel C.J."/>
            <person name="Dacks J.B."/>
            <person name="Foster P.G."/>
            <person name="Simillion C."/>
            <person name="Van de Peer Y."/>
            <person name="Miranda-Saavedra D."/>
            <person name="Barton G.J."/>
            <person name="Westrop G.D."/>
            <person name="Mueller S."/>
            <person name="Dessi D."/>
            <person name="Fiori P.L."/>
            <person name="Ren Q."/>
            <person name="Paulsen I."/>
            <person name="Zhang H."/>
            <person name="Bastida-Corcuera F.D."/>
            <person name="Simoes-Barbosa A."/>
            <person name="Brown M.T."/>
            <person name="Hayes R.D."/>
            <person name="Mukherjee M."/>
            <person name="Okumura C.Y."/>
            <person name="Schneider R."/>
            <person name="Smith A.J."/>
            <person name="Vanacova S."/>
            <person name="Villalvazo M."/>
            <person name="Haas B.J."/>
            <person name="Pertea M."/>
            <person name="Feldblyum T.V."/>
            <person name="Utterback T.R."/>
            <person name="Shu C.L."/>
            <person name="Osoegawa K."/>
            <person name="de Jong P.J."/>
            <person name="Hrdy I."/>
            <person name="Horvathova L."/>
            <person name="Zubacova Z."/>
            <person name="Dolezal P."/>
            <person name="Malik S.B."/>
            <person name="Logsdon J.M. Jr."/>
            <person name="Henze K."/>
            <person name="Gupta A."/>
            <person name="Wang C.C."/>
            <person name="Dunne R.L."/>
            <person name="Upcroft J.A."/>
            <person name="Upcroft P."/>
            <person name="White O."/>
            <person name="Salzberg S.L."/>
            <person name="Tang P."/>
            <person name="Chiu C.-H."/>
            <person name="Lee Y.-S."/>
            <person name="Embley T.M."/>
            <person name="Coombs G.H."/>
            <person name="Mottram J.C."/>
            <person name="Tachezy J."/>
            <person name="Fraser-Liggett C.M."/>
            <person name="Johnson P.J."/>
        </authorList>
    </citation>
    <scope>NUCLEOTIDE SEQUENCE [LARGE SCALE GENOMIC DNA]</scope>
    <source>
        <strain evidence="6">G3</strain>
    </source>
</reference>
<feature type="binding site" evidence="4">
    <location>
        <position position="237"/>
    </location>
    <ligand>
        <name>ATP</name>
        <dbReference type="ChEBI" id="CHEBI:30616"/>
    </ligand>
</feature>
<dbReference type="VEuPathDB" id="TrichDB:TVAGG3_0958780"/>
<dbReference type="Gene3D" id="3.30.200.20">
    <property type="entry name" value="Phosphorylase Kinase, domain 1"/>
    <property type="match status" value="1"/>
</dbReference>
<reference evidence="6" key="1">
    <citation type="submission" date="2006-10" db="EMBL/GenBank/DDBJ databases">
        <authorList>
            <person name="Amadeo P."/>
            <person name="Zhao Q."/>
            <person name="Wortman J."/>
            <person name="Fraser-Liggett C."/>
            <person name="Carlton J."/>
        </authorList>
    </citation>
    <scope>NUCLEOTIDE SEQUENCE</scope>
    <source>
        <strain evidence="6">G3</strain>
    </source>
</reference>
<dbReference type="EMBL" id="DS113341">
    <property type="protein sequence ID" value="EAY10269.1"/>
    <property type="molecule type" value="Genomic_DNA"/>
</dbReference>
<dbReference type="Gene3D" id="1.10.510.10">
    <property type="entry name" value="Transferase(Phosphotransferase) domain 1"/>
    <property type="match status" value="1"/>
</dbReference>
<evidence type="ECO:0000256" key="1">
    <source>
        <dbReference type="ARBA" id="ARBA00022527"/>
    </source>
</evidence>
<dbReference type="SMR" id="A2EAR6"/>
<dbReference type="KEGG" id="tva:4768202"/>
<dbReference type="SUPFAM" id="SSF48371">
    <property type="entry name" value="ARM repeat"/>
    <property type="match status" value="1"/>
</dbReference>
<dbReference type="CDD" id="cd13999">
    <property type="entry name" value="STKc_MAP3K-like"/>
    <property type="match status" value="1"/>
</dbReference>
<accession>A2EAR6</accession>
<dbReference type="SUPFAM" id="SSF56112">
    <property type="entry name" value="Protein kinase-like (PK-like)"/>
    <property type="match status" value="1"/>
</dbReference>
<dbReference type="SMART" id="SM00220">
    <property type="entry name" value="S_TKc"/>
    <property type="match status" value="1"/>
</dbReference>
<keyword evidence="2 4" id="KW-0547">Nucleotide-binding</keyword>
<dbReference type="InterPro" id="IPR016024">
    <property type="entry name" value="ARM-type_fold"/>
</dbReference>
<evidence type="ECO:0000313" key="7">
    <source>
        <dbReference type="Proteomes" id="UP000001542"/>
    </source>
</evidence>
<name>A2EAR6_TRIV3</name>
<evidence type="ECO:0000256" key="4">
    <source>
        <dbReference type="PROSITE-ProRule" id="PRU10141"/>
    </source>
</evidence>
<evidence type="ECO:0000256" key="3">
    <source>
        <dbReference type="ARBA" id="ARBA00022840"/>
    </source>
</evidence>
<protein>
    <submittedName>
        <fullName evidence="6">TKL family protein kinase</fullName>
    </submittedName>
</protein>
<evidence type="ECO:0000259" key="5">
    <source>
        <dbReference type="PROSITE" id="PS50011"/>
    </source>
</evidence>
<dbReference type="STRING" id="5722.A2EAR6"/>